<keyword evidence="2" id="KW-0812">Transmembrane</keyword>
<dbReference type="EMBL" id="SMLK01000005">
    <property type="protein sequence ID" value="TFY99091.1"/>
    <property type="molecule type" value="Genomic_DNA"/>
</dbReference>
<evidence type="ECO:0000256" key="2">
    <source>
        <dbReference type="SAM" id="Phobius"/>
    </source>
</evidence>
<dbReference type="RefSeq" id="WP_135250810.1">
    <property type="nucleotide sequence ID" value="NZ_SMLK01000005.1"/>
</dbReference>
<keyword evidence="2" id="KW-1133">Transmembrane helix</keyword>
<dbReference type="InterPro" id="IPR046703">
    <property type="entry name" value="DUF6776"/>
</dbReference>
<dbReference type="Pfam" id="PF20567">
    <property type="entry name" value="DUF6776"/>
    <property type="match status" value="1"/>
</dbReference>
<keyword evidence="2" id="KW-0472">Membrane</keyword>
<feature type="transmembrane region" description="Helical" evidence="2">
    <location>
        <begin position="29"/>
        <end position="47"/>
    </location>
</feature>
<dbReference type="AlphaFoldDB" id="A0A4Z0BJX6"/>
<accession>A0A4Z0BJX6</accession>
<dbReference type="OrthoDB" id="8585321at2"/>
<organism evidence="3 4">
    <name type="scientific">Ramlibacter humi</name>
    <dbReference type="NCBI Taxonomy" id="2530451"/>
    <lineage>
        <taxon>Bacteria</taxon>
        <taxon>Pseudomonadati</taxon>
        <taxon>Pseudomonadota</taxon>
        <taxon>Betaproteobacteria</taxon>
        <taxon>Burkholderiales</taxon>
        <taxon>Comamonadaceae</taxon>
        <taxon>Ramlibacter</taxon>
    </lineage>
</organism>
<name>A0A4Z0BJX6_9BURK</name>
<sequence length="237" mass="26309">MRWKLLRRRLTISAPRVAVRSAMPWPLRWAVVAIVLGFCGAISLWAFEFGKSIAGLDSEAKAELSQLRSEVSRLREERDKAQSILNTSGSLITAERSAQERMASQVRQLEAENRALRDDLGFFEKLMPAGGNEGIAIRGLQAEVLAGTQLKWQVLVIQPVKNAPEFRGKLQLTVAGTLDGKPWMMDLPDGSQDLRFRQYRRLEGMVDLPQQVVVKNVSAKVVEGTATRAVQSIKLGA</sequence>
<proteinExistence type="predicted"/>
<protein>
    <submittedName>
        <fullName evidence="3">Uncharacterized protein</fullName>
    </submittedName>
</protein>
<keyword evidence="4" id="KW-1185">Reference proteome</keyword>
<evidence type="ECO:0000313" key="4">
    <source>
        <dbReference type="Proteomes" id="UP000297839"/>
    </source>
</evidence>
<keyword evidence="1" id="KW-0175">Coiled coil</keyword>
<dbReference type="Proteomes" id="UP000297839">
    <property type="component" value="Unassembled WGS sequence"/>
</dbReference>
<feature type="coiled-coil region" evidence="1">
    <location>
        <begin position="57"/>
        <end position="126"/>
    </location>
</feature>
<gene>
    <name evidence="3" type="ORF">EZ216_16155</name>
</gene>
<comment type="caution">
    <text evidence="3">The sequence shown here is derived from an EMBL/GenBank/DDBJ whole genome shotgun (WGS) entry which is preliminary data.</text>
</comment>
<evidence type="ECO:0000313" key="3">
    <source>
        <dbReference type="EMBL" id="TFY99091.1"/>
    </source>
</evidence>
<evidence type="ECO:0000256" key="1">
    <source>
        <dbReference type="SAM" id="Coils"/>
    </source>
</evidence>
<reference evidence="3 4" key="1">
    <citation type="submission" date="2019-03" db="EMBL/GenBank/DDBJ databases">
        <title>Ramlibacter sp. 18x22-1, whole genome shotgun sequence.</title>
        <authorList>
            <person name="Zhang X."/>
            <person name="Feng G."/>
            <person name="Zhu H."/>
        </authorList>
    </citation>
    <scope>NUCLEOTIDE SEQUENCE [LARGE SCALE GENOMIC DNA]</scope>
    <source>
        <strain evidence="3 4">18x22-1</strain>
    </source>
</reference>